<comment type="caution">
    <text evidence="2">The sequence shown here is derived from an EMBL/GenBank/DDBJ whole genome shotgun (WGS) entry which is preliminary data.</text>
</comment>
<dbReference type="EMBL" id="WHUW01000069">
    <property type="protein sequence ID" value="KAF8429329.1"/>
    <property type="molecule type" value="Genomic_DNA"/>
</dbReference>
<name>A0AAD4BHE0_BOLED</name>
<gene>
    <name evidence="2" type="ORF">L210DRAFT_1000832</name>
</gene>
<keyword evidence="3" id="KW-1185">Reference proteome</keyword>
<evidence type="ECO:0000313" key="3">
    <source>
        <dbReference type="Proteomes" id="UP001194468"/>
    </source>
</evidence>
<feature type="compositionally biased region" description="Low complexity" evidence="1">
    <location>
        <begin position="89"/>
        <end position="102"/>
    </location>
</feature>
<accession>A0AAD4BHE0</accession>
<feature type="region of interest" description="Disordered" evidence="1">
    <location>
        <begin position="49"/>
        <end position="106"/>
    </location>
</feature>
<feature type="compositionally biased region" description="Low complexity" evidence="1">
    <location>
        <begin position="322"/>
        <end position="331"/>
    </location>
</feature>
<dbReference type="AlphaFoldDB" id="A0AAD4BHE0"/>
<sequence length="460" mass="52330">MDHHDEPLPHPNFALPGFAALVELTMLAQQMDQDEAIVFLEQRWVQTGLGGIRPDQPEANDGELRRDGVARRRPGRDPSPERDALRGNPAQAAQPADPAPAAGLQPITFDPDVRIATTLTARPADYAIKRIEARKHVPLWYFTREGLREAARTVRQADENDTLAVTKAEEGQVTVRSAGSLAASKNAKLDHQLTYNEFMYAKNLFLTAIDNAKWGDDTIDSFNWFFHHLDNHPIREEGERGEKALLLYASRARTDWHDKLALRKAYNIATINEDLLAKIARELDSREVRMNLEQMDQARSNRFQPTDRGRQFTREARRRPSRSASPRFTPRGPRPVRRRSRSRERSPRRSHSHDNKRRRPFWNNKAAPVCPKCLGRHEDRPDRPVCNALSLWDNSGATYCTCDQQGRLLNKSGRVLCWDFQRPRGCSSQGHNHECSGCGDTNHGAQDCPRRQQPTSPSAK</sequence>
<feature type="region of interest" description="Disordered" evidence="1">
    <location>
        <begin position="293"/>
        <end position="363"/>
    </location>
</feature>
<organism evidence="2 3">
    <name type="scientific">Boletus edulis BED1</name>
    <dbReference type="NCBI Taxonomy" id="1328754"/>
    <lineage>
        <taxon>Eukaryota</taxon>
        <taxon>Fungi</taxon>
        <taxon>Dikarya</taxon>
        <taxon>Basidiomycota</taxon>
        <taxon>Agaricomycotina</taxon>
        <taxon>Agaricomycetes</taxon>
        <taxon>Agaricomycetidae</taxon>
        <taxon>Boletales</taxon>
        <taxon>Boletineae</taxon>
        <taxon>Boletaceae</taxon>
        <taxon>Boletoideae</taxon>
        <taxon>Boletus</taxon>
    </lineage>
</organism>
<reference evidence="2" key="2">
    <citation type="journal article" date="2020" name="Nat. Commun.">
        <title>Large-scale genome sequencing of mycorrhizal fungi provides insights into the early evolution of symbiotic traits.</title>
        <authorList>
            <person name="Miyauchi S."/>
            <person name="Kiss E."/>
            <person name="Kuo A."/>
            <person name="Drula E."/>
            <person name="Kohler A."/>
            <person name="Sanchez-Garcia M."/>
            <person name="Morin E."/>
            <person name="Andreopoulos B."/>
            <person name="Barry K.W."/>
            <person name="Bonito G."/>
            <person name="Buee M."/>
            <person name="Carver A."/>
            <person name="Chen C."/>
            <person name="Cichocki N."/>
            <person name="Clum A."/>
            <person name="Culley D."/>
            <person name="Crous P.W."/>
            <person name="Fauchery L."/>
            <person name="Girlanda M."/>
            <person name="Hayes R.D."/>
            <person name="Keri Z."/>
            <person name="LaButti K."/>
            <person name="Lipzen A."/>
            <person name="Lombard V."/>
            <person name="Magnuson J."/>
            <person name="Maillard F."/>
            <person name="Murat C."/>
            <person name="Nolan M."/>
            <person name="Ohm R.A."/>
            <person name="Pangilinan J."/>
            <person name="Pereira M.F."/>
            <person name="Perotto S."/>
            <person name="Peter M."/>
            <person name="Pfister S."/>
            <person name="Riley R."/>
            <person name="Sitrit Y."/>
            <person name="Stielow J.B."/>
            <person name="Szollosi G."/>
            <person name="Zifcakova L."/>
            <person name="Stursova M."/>
            <person name="Spatafora J.W."/>
            <person name="Tedersoo L."/>
            <person name="Vaario L.M."/>
            <person name="Yamada A."/>
            <person name="Yan M."/>
            <person name="Wang P."/>
            <person name="Xu J."/>
            <person name="Bruns T."/>
            <person name="Baldrian P."/>
            <person name="Vilgalys R."/>
            <person name="Dunand C."/>
            <person name="Henrissat B."/>
            <person name="Grigoriev I.V."/>
            <person name="Hibbett D."/>
            <person name="Nagy L.G."/>
            <person name="Martin F.M."/>
        </authorList>
    </citation>
    <scope>NUCLEOTIDE SEQUENCE</scope>
    <source>
        <strain evidence="2">BED1</strain>
    </source>
</reference>
<protein>
    <submittedName>
        <fullName evidence="2">Uncharacterized protein</fullName>
    </submittedName>
</protein>
<proteinExistence type="predicted"/>
<evidence type="ECO:0000313" key="2">
    <source>
        <dbReference type="EMBL" id="KAF8429329.1"/>
    </source>
</evidence>
<dbReference type="Proteomes" id="UP001194468">
    <property type="component" value="Unassembled WGS sequence"/>
</dbReference>
<feature type="compositionally biased region" description="Basic and acidic residues" evidence="1">
    <location>
        <begin position="62"/>
        <end position="85"/>
    </location>
</feature>
<reference evidence="2" key="1">
    <citation type="submission" date="2019-10" db="EMBL/GenBank/DDBJ databases">
        <authorList>
            <consortium name="DOE Joint Genome Institute"/>
            <person name="Kuo A."/>
            <person name="Miyauchi S."/>
            <person name="Kiss E."/>
            <person name="Drula E."/>
            <person name="Kohler A."/>
            <person name="Sanchez-Garcia M."/>
            <person name="Andreopoulos B."/>
            <person name="Barry K.W."/>
            <person name="Bonito G."/>
            <person name="Buee M."/>
            <person name="Carver A."/>
            <person name="Chen C."/>
            <person name="Cichocki N."/>
            <person name="Clum A."/>
            <person name="Culley D."/>
            <person name="Crous P.W."/>
            <person name="Fauchery L."/>
            <person name="Girlanda M."/>
            <person name="Hayes R."/>
            <person name="Keri Z."/>
            <person name="LaButti K."/>
            <person name="Lipzen A."/>
            <person name="Lombard V."/>
            <person name="Magnuson J."/>
            <person name="Maillard F."/>
            <person name="Morin E."/>
            <person name="Murat C."/>
            <person name="Nolan M."/>
            <person name="Ohm R."/>
            <person name="Pangilinan J."/>
            <person name="Pereira M."/>
            <person name="Perotto S."/>
            <person name="Peter M."/>
            <person name="Riley R."/>
            <person name="Sitrit Y."/>
            <person name="Stielow B."/>
            <person name="Szollosi G."/>
            <person name="Zifcakova L."/>
            <person name="Stursova M."/>
            <person name="Spatafora J.W."/>
            <person name="Tedersoo L."/>
            <person name="Vaario L.-M."/>
            <person name="Yamada A."/>
            <person name="Yan M."/>
            <person name="Wang P."/>
            <person name="Xu J."/>
            <person name="Bruns T."/>
            <person name="Baldrian P."/>
            <person name="Vilgalys R."/>
            <person name="Henrissat B."/>
            <person name="Grigoriev I.V."/>
            <person name="Hibbett D."/>
            <person name="Nagy L.G."/>
            <person name="Martin F.M."/>
        </authorList>
    </citation>
    <scope>NUCLEOTIDE SEQUENCE</scope>
    <source>
        <strain evidence="2">BED1</strain>
    </source>
</reference>
<feature type="compositionally biased region" description="Basic and acidic residues" evidence="1">
    <location>
        <begin position="305"/>
        <end position="315"/>
    </location>
</feature>
<feature type="compositionally biased region" description="Basic residues" evidence="1">
    <location>
        <begin position="334"/>
        <end position="360"/>
    </location>
</feature>
<evidence type="ECO:0000256" key="1">
    <source>
        <dbReference type="SAM" id="MobiDB-lite"/>
    </source>
</evidence>